<accession>A0ACB8RCN4</accession>
<dbReference type="Proteomes" id="UP000814033">
    <property type="component" value="Unassembled WGS sequence"/>
</dbReference>
<protein>
    <submittedName>
        <fullName evidence="1">Uncharacterized protein</fullName>
    </submittedName>
</protein>
<keyword evidence="2" id="KW-1185">Reference proteome</keyword>
<comment type="caution">
    <text evidence="1">The sequence shown here is derived from an EMBL/GenBank/DDBJ whole genome shotgun (WGS) entry which is preliminary data.</text>
</comment>
<dbReference type="EMBL" id="MU276096">
    <property type="protein sequence ID" value="KAI0041879.1"/>
    <property type="molecule type" value="Genomic_DNA"/>
</dbReference>
<gene>
    <name evidence="1" type="ORF">FA95DRAFT_1564929</name>
</gene>
<organism evidence="1 2">
    <name type="scientific">Auriscalpium vulgare</name>
    <dbReference type="NCBI Taxonomy" id="40419"/>
    <lineage>
        <taxon>Eukaryota</taxon>
        <taxon>Fungi</taxon>
        <taxon>Dikarya</taxon>
        <taxon>Basidiomycota</taxon>
        <taxon>Agaricomycotina</taxon>
        <taxon>Agaricomycetes</taxon>
        <taxon>Russulales</taxon>
        <taxon>Auriscalpiaceae</taxon>
        <taxon>Auriscalpium</taxon>
    </lineage>
</organism>
<evidence type="ECO:0000313" key="1">
    <source>
        <dbReference type="EMBL" id="KAI0041879.1"/>
    </source>
</evidence>
<proteinExistence type="predicted"/>
<reference evidence="1" key="2">
    <citation type="journal article" date="2022" name="New Phytol.">
        <title>Evolutionary transition to the ectomycorrhizal habit in the genomes of a hyperdiverse lineage of mushroom-forming fungi.</title>
        <authorList>
            <person name="Looney B."/>
            <person name="Miyauchi S."/>
            <person name="Morin E."/>
            <person name="Drula E."/>
            <person name="Courty P.E."/>
            <person name="Kohler A."/>
            <person name="Kuo A."/>
            <person name="LaButti K."/>
            <person name="Pangilinan J."/>
            <person name="Lipzen A."/>
            <person name="Riley R."/>
            <person name="Andreopoulos W."/>
            <person name="He G."/>
            <person name="Johnson J."/>
            <person name="Nolan M."/>
            <person name="Tritt A."/>
            <person name="Barry K.W."/>
            <person name="Grigoriev I.V."/>
            <person name="Nagy L.G."/>
            <person name="Hibbett D."/>
            <person name="Henrissat B."/>
            <person name="Matheny P.B."/>
            <person name="Labbe J."/>
            <person name="Martin F.M."/>
        </authorList>
    </citation>
    <scope>NUCLEOTIDE SEQUENCE</scope>
    <source>
        <strain evidence="1">FP105234-sp</strain>
    </source>
</reference>
<reference evidence="1" key="1">
    <citation type="submission" date="2021-02" db="EMBL/GenBank/DDBJ databases">
        <authorList>
            <consortium name="DOE Joint Genome Institute"/>
            <person name="Ahrendt S."/>
            <person name="Looney B.P."/>
            <person name="Miyauchi S."/>
            <person name="Morin E."/>
            <person name="Drula E."/>
            <person name="Courty P.E."/>
            <person name="Chicoki N."/>
            <person name="Fauchery L."/>
            <person name="Kohler A."/>
            <person name="Kuo A."/>
            <person name="Labutti K."/>
            <person name="Pangilinan J."/>
            <person name="Lipzen A."/>
            <person name="Riley R."/>
            <person name="Andreopoulos W."/>
            <person name="He G."/>
            <person name="Johnson J."/>
            <person name="Barry K.W."/>
            <person name="Grigoriev I.V."/>
            <person name="Nagy L."/>
            <person name="Hibbett D."/>
            <person name="Henrissat B."/>
            <person name="Matheny P.B."/>
            <person name="Labbe J."/>
            <person name="Martin F."/>
        </authorList>
    </citation>
    <scope>NUCLEOTIDE SEQUENCE</scope>
    <source>
        <strain evidence="1">FP105234-sp</strain>
    </source>
</reference>
<sequence>MKGALGPYYHDFQCIDLNELDAWRALPQPPRRPRADSIAAWQMRLDDATDRAYLFSGKRELQYFDLKEEKWGKIATKWSGGDPKYWPYPSSELSEYSMAIVRGKLYIFGGTYYTNTIGNNLLIELDLETFLWRTLSGTTGPLVPDVTTPGPRRHAALWVDGKGERLWLLYGEADRAGAQDRGQPNGAKIGFGFDDCWSWDIAAESWRRERIAGNPPSPRSELACTYNTKLDKAFVFGGYCPNVPTVFPDQGLFQFTYYADTFMLDPAPANGSPPRWKQVLTRGFPTYRALSHLVSDPESGKVFLFGGYTNSDFVPNRKHPISRSFGDLWQLKLDVPGGFFEGVDIEEEARTAKAGPWKRCFSCGNAGQWKKCAGKCGGRAFFCNKQCQIDGWKEHKAMHNCSKK</sequence>
<name>A0ACB8RCN4_9AGAM</name>
<evidence type="ECO:0000313" key="2">
    <source>
        <dbReference type="Proteomes" id="UP000814033"/>
    </source>
</evidence>